<reference evidence="4" key="1">
    <citation type="submission" date="2010-02" db="EMBL/GenBank/DDBJ databases">
        <title>Complete sequence of chromosome of Natrialba magadii ATCC 43099.</title>
        <authorList>
            <consortium name="US DOE Joint Genome Institute"/>
            <person name="Lucas S."/>
            <person name="Copeland A."/>
            <person name="Lapidus A."/>
            <person name="Cheng J.-F."/>
            <person name="Bruce D."/>
            <person name="Goodwin L."/>
            <person name="Pitluck S."/>
            <person name="Davenport K."/>
            <person name="Saunders E."/>
            <person name="Detter J.C."/>
            <person name="Han C."/>
            <person name="Tapia R."/>
            <person name="Land M."/>
            <person name="Hauser L."/>
            <person name="Kyrpides N."/>
            <person name="Mikhailova N."/>
            <person name="De Castro R.E."/>
            <person name="Maupin-Furlow J.A."/>
            <person name="Woyke T."/>
        </authorList>
    </citation>
    <scope>NUCLEOTIDE SEQUENCE [LARGE SCALE GENOMIC DNA]</scope>
    <source>
        <strain evidence="4">ATCC 43099 / DSM 3394 / CCM 3739 / CIP 104546 / IAM 13178 / JCM 8861 / NBRC 102185 / NCIMB 2190 / MS3</strain>
    </source>
</reference>
<dbReference type="PATRIC" id="fig|547559.17.peg.2178"/>
<dbReference type="RefSeq" id="WP_004267576.1">
    <property type="nucleotide sequence ID" value="NC_013922.1"/>
</dbReference>
<feature type="transmembrane region" description="Helical" evidence="1">
    <location>
        <begin position="155"/>
        <end position="175"/>
    </location>
</feature>
<dbReference type="HOGENOM" id="CLU_1431684_0_0_2"/>
<dbReference type="eggNOG" id="arCOG11206">
    <property type="taxonomic scope" value="Archaea"/>
</dbReference>
<dbReference type="GeneID" id="8824708"/>
<dbReference type="Proteomes" id="UP000001879">
    <property type="component" value="Chromosome"/>
</dbReference>
<dbReference type="Proteomes" id="UP000011543">
    <property type="component" value="Unassembled WGS sequence"/>
</dbReference>
<reference evidence="2 4" key="2">
    <citation type="journal article" date="2012" name="BMC Genomics">
        <title>A comparative genomics perspective on the genetic content of the alkaliphilic haloarchaeon Natrialba magadii ATCC 43099T.</title>
        <authorList>
            <person name="Siddaramappa S."/>
            <person name="Challacombe J.F."/>
            <person name="Decastro R.E."/>
            <person name="Pfeiffer F."/>
            <person name="Sastre D.E."/>
            <person name="Gimenez M.I."/>
            <person name="Paggi R.A."/>
            <person name="Detter J.C."/>
            <person name="Davenport K.W."/>
            <person name="Goodwin L.A."/>
            <person name="Kyrpides N."/>
            <person name="Tapia R."/>
            <person name="Pitluck S."/>
            <person name="Lucas S."/>
            <person name="Woyke T."/>
            <person name="Maupin-Furlow J.A."/>
        </authorList>
    </citation>
    <scope>NUCLEOTIDE SEQUENCE [LARGE SCALE GENOMIC DNA]</scope>
    <source>
        <strain evidence="2">ATCC 43099</strain>
        <strain evidence="4">ATCC 43099 / DSM 3394 / CCM 3739 / CIP 104546 / IAM 13178 / JCM 8861 / NBRC 102185 / NCIMB 2190 / MS3</strain>
    </source>
</reference>
<protein>
    <submittedName>
        <fullName evidence="2">Uncharacterized protein</fullName>
    </submittedName>
</protein>
<accession>D3SV32</accession>
<feature type="transmembrane region" description="Helical" evidence="1">
    <location>
        <begin position="105"/>
        <end position="123"/>
    </location>
</feature>
<feature type="transmembrane region" description="Helical" evidence="1">
    <location>
        <begin position="74"/>
        <end position="93"/>
    </location>
</feature>
<organism evidence="2 4">
    <name type="scientific">Natrialba magadii (strain ATCC 43099 / DSM 3394 / CCM 3739 / CIP 104546 / IAM 13178 / JCM 8861 / NBRC 102185 / NCIMB 2190 / MS3)</name>
    <name type="common">Natronobacterium magadii</name>
    <dbReference type="NCBI Taxonomy" id="547559"/>
    <lineage>
        <taxon>Archaea</taxon>
        <taxon>Methanobacteriati</taxon>
        <taxon>Methanobacteriota</taxon>
        <taxon>Stenosarchaea group</taxon>
        <taxon>Halobacteria</taxon>
        <taxon>Halobacteriales</taxon>
        <taxon>Natrialbaceae</taxon>
        <taxon>Natrialba</taxon>
    </lineage>
</organism>
<keyword evidence="1" id="KW-0472">Membrane</keyword>
<name>D3SV32_NATMM</name>
<evidence type="ECO:0000313" key="5">
    <source>
        <dbReference type="Proteomes" id="UP000011543"/>
    </source>
</evidence>
<reference evidence="2" key="4">
    <citation type="submission" date="2016-09" db="EMBL/GenBank/DDBJ databases">
        <authorList>
            <person name="Pfeiffer F."/>
        </authorList>
    </citation>
    <scope>NUCLEOTIDE SEQUENCE</scope>
    <source>
        <strain evidence="2">ATCC 43099</strain>
    </source>
</reference>
<feature type="transmembrane region" description="Helical" evidence="1">
    <location>
        <begin position="12"/>
        <end position="31"/>
    </location>
</feature>
<evidence type="ECO:0000313" key="2">
    <source>
        <dbReference type="EMBL" id="ADD05440.1"/>
    </source>
</evidence>
<evidence type="ECO:0000313" key="3">
    <source>
        <dbReference type="EMBL" id="ELY29246.1"/>
    </source>
</evidence>
<reference evidence="3 5" key="3">
    <citation type="journal article" date="2014" name="PLoS Genet.">
        <title>Phylogenetically driven sequencing of extremely halophilic archaea reveals strategies for static and dynamic osmo-response.</title>
        <authorList>
            <person name="Becker E.A."/>
            <person name="Seitzer P.M."/>
            <person name="Tritt A."/>
            <person name="Larsen D."/>
            <person name="Krusor M."/>
            <person name="Yao A.I."/>
            <person name="Wu D."/>
            <person name="Madern D."/>
            <person name="Eisen J.A."/>
            <person name="Darling A.E."/>
            <person name="Facciotti M.T."/>
        </authorList>
    </citation>
    <scope>NUCLEOTIDE SEQUENCE [LARGE SCALE GENOMIC DNA]</scope>
    <source>
        <strain evidence="5">ATCC 43099 / DSM 3394 / CCM 3739 / CIP 104546 / IAM 13178 / JCM 8861 / NBRC 102185 / NCIMB 2190 / MS3</strain>
        <strain evidence="3">MS-3</strain>
    </source>
</reference>
<gene>
    <name evidence="2" type="ordered locus">Nmag_1867</name>
    <name evidence="3" type="ORF">C500_11030</name>
</gene>
<evidence type="ECO:0000256" key="1">
    <source>
        <dbReference type="SAM" id="Phobius"/>
    </source>
</evidence>
<dbReference type="OrthoDB" id="383096at2157"/>
<dbReference type="KEGG" id="nmg:Nmag_1867"/>
<feature type="transmembrane region" description="Helical" evidence="1">
    <location>
        <begin position="130"/>
        <end position="149"/>
    </location>
</feature>
<keyword evidence="1" id="KW-0812">Transmembrane</keyword>
<dbReference type="EMBL" id="AOHS01000037">
    <property type="protein sequence ID" value="ELY29246.1"/>
    <property type="molecule type" value="Genomic_DNA"/>
</dbReference>
<proteinExistence type="predicted"/>
<keyword evidence="1" id="KW-1133">Transmembrane helix</keyword>
<feature type="transmembrane region" description="Helical" evidence="1">
    <location>
        <begin position="43"/>
        <end position="62"/>
    </location>
</feature>
<dbReference type="AlphaFoldDB" id="D3SV32"/>
<dbReference type="EMBL" id="CP001932">
    <property type="protein sequence ID" value="ADD05440.1"/>
    <property type="molecule type" value="Genomic_DNA"/>
</dbReference>
<keyword evidence="4" id="KW-1185">Reference proteome</keyword>
<dbReference type="PaxDb" id="547559-Nmag_1867"/>
<sequence length="189" mass="20353">MGREPTVPEWPRWFRVLCYGLLAVIILGLSYRALADAATTHEALQGLGGVAILCLLLSYQYLSKTRWRDRTALSGLALLACLAVVVGILALLVPEREWLDREFAILLGLGTLFALTLILSRYVSLSGRPFGILVSAAGLGIVGLGVLEFDSSTLGGYETIGTGAVCLLIGLCYVVKPEAMAELERQARE</sequence>
<evidence type="ECO:0000313" key="4">
    <source>
        <dbReference type="Proteomes" id="UP000001879"/>
    </source>
</evidence>